<reference evidence="1" key="2">
    <citation type="submission" date="2020-11" db="EMBL/GenBank/DDBJ databases">
        <authorList>
            <person name="McCartney M.A."/>
            <person name="Auch B."/>
            <person name="Kono T."/>
            <person name="Mallez S."/>
            <person name="Becker A."/>
            <person name="Gohl D.M."/>
            <person name="Silverstein K.A.T."/>
            <person name="Koren S."/>
            <person name="Bechman K.B."/>
            <person name="Herman A."/>
            <person name="Abrahante J.E."/>
            <person name="Garbe J."/>
        </authorList>
    </citation>
    <scope>NUCLEOTIDE SEQUENCE</scope>
    <source>
        <strain evidence="1">Duluth1</strain>
        <tissue evidence="1">Whole animal</tissue>
    </source>
</reference>
<dbReference type="EMBL" id="JAIWYP010000004">
    <property type="protein sequence ID" value="KAH3830604.1"/>
    <property type="molecule type" value="Genomic_DNA"/>
</dbReference>
<comment type="caution">
    <text evidence="1">The sequence shown here is derived from an EMBL/GenBank/DDBJ whole genome shotgun (WGS) entry which is preliminary data.</text>
</comment>
<dbReference type="AlphaFoldDB" id="A0A9D4H6P9"/>
<sequence length="109" mass="12485">MKIHEASPGCHIFQATGTTFELVQDIIETNLLTIFHDDRAIIMASRVLTRKNGTPPWRPYIIGTNHNIGTNLLTKFLEDWKINVAFRVLTRKIAQPHGGHVFSTNRHHF</sequence>
<keyword evidence="2" id="KW-1185">Reference proteome</keyword>
<organism evidence="1 2">
    <name type="scientific">Dreissena polymorpha</name>
    <name type="common">Zebra mussel</name>
    <name type="synonym">Mytilus polymorpha</name>
    <dbReference type="NCBI Taxonomy" id="45954"/>
    <lineage>
        <taxon>Eukaryota</taxon>
        <taxon>Metazoa</taxon>
        <taxon>Spiralia</taxon>
        <taxon>Lophotrochozoa</taxon>
        <taxon>Mollusca</taxon>
        <taxon>Bivalvia</taxon>
        <taxon>Autobranchia</taxon>
        <taxon>Heteroconchia</taxon>
        <taxon>Euheterodonta</taxon>
        <taxon>Imparidentia</taxon>
        <taxon>Neoheterodontei</taxon>
        <taxon>Myida</taxon>
        <taxon>Dreissenoidea</taxon>
        <taxon>Dreissenidae</taxon>
        <taxon>Dreissena</taxon>
    </lineage>
</organism>
<reference evidence="1" key="1">
    <citation type="journal article" date="2019" name="bioRxiv">
        <title>The Genome of the Zebra Mussel, Dreissena polymorpha: A Resource for Invasive Species Research.</title>
        <authorList>
            <person name="McCartney M.A."/>
            <person name="Auch B."/>
            <person name="Kono T."/>
            <person name="Mallez S."/>
            <person name="Zhang Y."/>
            <person name="Obille A."/>
            <person name="Becker A."/>
            <person name="Abrahante J.E."/>
            <person name="Garbe J."/>
            <person name="Badalamenti J.P."/>
            <person name="Herman A."/>
            <person name="Mangelson H."/>
            <person name="Liachko I."/>
            <person name="Sullivan S."/>
            <person name="Sone E.D."/>
            <person name="Koren S."/>
            <person name="Silverstein K.A.T."/>
            <person name="Beckman K.B."/>
            <person name="Gohl D.M."/>
        </authorList>
    </citation>
    <scope>NUCLEOTIDE SEQUENCE</scope>
    <source>
        <strain evidence="1">Duluth1</strain>
        <tissue evidence="1">Whole animal</tissue>
    </source>
</reference>
<protein>
    <submittedName>
        <fullName evidence="1">Uncharacterized protein</fullName>
    </submittedName>
</protein>
<name>A0A9D4H6P9_DREPO</name>
<evidence type="ECO:0000313" key="2">
    <source>
        <dbReference type="Proteomes" id="UP000828390"/>
    </source>
</evidence>
<gene>
    <name evidence="1" type="ORF">DPMN_103849</name>
</gene>
<evidence type="ECO:0000313" key="1">
    <source>
        <dbReference type="EMBL" id="KAH3830604.1"/>
    </source>
</evidence>
<proteinExistence type="predicted"/>
<dbReference type="Proteomes" id="UP000828390">
    <property type="component" value="Unassembled WGS sequence"/>
</dbReference>
<accession>A0A9D4H6P9</accession>